<evidence type="ECO:0000313" key="2">
    <source>
        <dbReference type="EMBL" id="KIJ29397.1"/>
    </source>
</evidence>
<accession>A0A0C9UKN2</accession>
<reference evidence="2 3" key="1">
    <citation type="submission" date="2014-06" db="EMBL/GenBank/DDBJ databases">
        <title>Evolutionary Origins and Diversification of the Mycorrhizal Mutualists.</title>
        <authorList>
            <consortium name="DOE Joint Genome Institute"/>
            <consortium name="Mycorrhizal Genomics Consortium"/>
            <person name="Kohler A."/>
            <person name="Kuo A."/>
            <person name="Nagy L.G."/>
            <person name="Floudas D."/>
            <person name="Copeland A."/>
            <person name="Barry K.W."/>
            <person name="Cichocki N."/>
            <person name="Veneault-Fourrey C."/>
            <person name="LaButti K."/>
            <person name="Lindquist E.A."/>
            <person name="Lipzen A."/>
            <person name="Lundell T."/>
            <person name="Morin E."/>
            <person name="Murat C."/>
            <person name="Riley R."/>
            <person name="Ohm R."/>
            <person name="Sun H."/>
            <person name="Tunlid A."/>
            <person name="Henrissat B."/>
            <person name="Grigoriev I.V."/>
            <person name="Hibbett D.S."/>
            <person name="Martin F."/>
        </authorList>
    </citation>
    <scope>NUCLEOTIDE SEQUENCE [LARGE SCALE GENOMIC DNA]</scope>
    <source>
        <strain evidence="2 3">SS14</strain>
    </source>
</reference>
<dbReference type="HOGENOM" id="CLU_1469105_0_0_1"/>
<feature type="compositionally biased region" description="Low complexity" evidence="1">
    <location>
        <begin position="31"/>
        <end position="51"/>
    </location>
</feature>
<keyword evidence="3" id="KW-1185">Reference proteome</keyword>
<dbReference type="Proteomes" id="UP000054279">
    <property type="component" value="Unassembled WGS sequence"/>
</dbReference>
<feature type="region of interest" description="Disordered" evidence="1">
    <location>
        <begin position="17"/>
        <end position="51"/>
    </location>
</feature>
<sequence length="184" mass="21299">MICFRNLEAERAKSCRRTQRAARKAKKEAAKVAQAGKAEPKVSKPNNPKSPMKKYYSSKVIFGEAKKEIWQQLTQFCSEPHWELYFSGRYKAHIEGVHEHGWDIILPIIEERINLLEECQQKARELLNIALSRVYAKGKNMAIFSRDIGAMLACEDEFKILMGTGLELYITMHREKGLGWQAYY</sequence>
<gene>
    <name evidence="2" type="ORF">M422DRAFT_54176</name>
</gene>
<feature type="compositionally biased region" description="Basic residues" evidence="1">
    <location>
        <begin position="17"/>
        <end position="26"/>
    </location>
</feature>
<dbReference type="EMBL" id="KN837284">
    <property type="protein sequence ID" value="KIJ29397.1"/>
    <property type="molecule type" value="Genomic_DNA"/>
</dbReference>
<name>A0A0C9UKN2_SPHS4</name>
<evidence type="ECO:0000256" key="1">
    <source>
        <dbReference type="SAM" id="MobiDB-lite"/>
    </source>
</evidence>
<dbReference type="AlphaFoldDB" id="A0A0C9UKN2"/>
<organism evidence="2 3">
    <name type="scientific">Sphaerobolus stellatus (strain SS14)</name>
    <dbReference type="NCBI Taxonomy" id="990650"/>
    <lineage>
        <taxon>Eukaryota</taxon>
        <taxon>Fungi</taxon>
        <taxon>Dikarya</taxon>
        <taxon>Basidiomycota</taxon>
        <taxon>Agaricomycotina</taxon>
        <taxon>Agaricomycetes</taxon>
        <taxon>Phallomycetidae</taxon>
        <taxon>Geastrales</taxon>
        <taxon>Sphaerobolaceae</taxon>
        <taxon>Sphaerobolus</taxon>
    </lineage>
</organism>
<proteinExistence type="predicted"/>
<protein>
    <submittedName>
        <fullName evidence="2">Uncharacterized protein</fullName>
    </submittedName>
</protein>
<evidence type="ECO:0000313" key="3">
    <source>
        <dbReference type="Proteomes" id="UP000054279"/>
    </source>
</evidence>